<dbReference type="Pfam" id="PF13742">
    <property type="entry name" value="tRNA_anti_2"/>
    <property type="match status" value="1"/>
</dbReference>
<dbReference type="InterPro" id="IPR025824">
    <property type="entry name" value="OB-fold_nuc-bd_dom"/>
</dbReference>
<evidence type="ECO:0000256" key="5">
    <source>
        <dbReference type="RuleBase" id="RU004355"/>
    </source>
</evidence>
<feature type="domain" description="Exonuclease VII large subunit C-terminal" evidence="6">
    <location>
        <begin position="142"/>
        <end position="455"/>
    </location>
</feature>
<dbReference type="Pfam" id="PF02601">
    <property type="entry name" value="Exonuc_VII_L"/>
    <property type="match status" value="1"/>
</dbReference>
<evidence type="ECO:0000259" key="6">
    <source>
        <dbReference type="Pfam" id="PF02601"/>
    </source>
</evidence>
<dbReference type="InterPro" id="IPR003753">
    <property type="entry name" value="Exonuc_VII_L"/>
</dbReference>
<dbReference type="CDD" id="cd04489">
    <property type="entry name" value="ExoVII_LU_OBF"/>
    <property type="match status" value="1"/>
</dbReference>
<proteinExistence type="inferred from homology"/>
<dbReference type="EMBL" id="JDFF01000011">
    <property type="protein sequence ID" value="EWC92656.1"/>
    <property type="molecule type" value="Genomic_DNA"/>
</dbReference>
<dbReference type="InterPro" id="IPR020579">
    <property type="entry name" value="Exonuc_VII_lsu_C"/>
</dbReference>
<dbReference type="EC" id="3.1.11.6" evidence="5"/>
<sequence length="461" mass="51704">MDTTSPRSFSLTELLGSVRRCLEHSFPAHYWVRAEVSDLRRGGVQAHGYLELLEKGQRGEVVARVRATIWASTYNEIERSFQRSGVGQLSSGMSILALVGVVYHEQYGLSLNIIDIDPRYSLGEIARLRLETIARLRKEGLYDLNKELSLPTPLQRLAIISSPSAAGYGDFIRQLYDNAFGVVFYTALFQAQMQGEHTTDSVISALGRVLEQEEHFDAVVIIRGGGAVSELRAFDDYRLCEVCAQFPLPIISGIGHERDESVLDLIANRSLKTPTAVAAFLIESQASLLAELQELSKSLPQLLQTLSLGRGQMLHTLMARLRIAPQRLFEQEQRRNTNLYSKLLVSAKGFLHEARHVLARDTQRIPSALRYRLREEKYSLEQSIAPLSAALNHVREREETRLAHYEQSIRLAHPDTILRRGFSIISSQGKILTSASAITPESPLELRFHDGTVMATATERK</sequence>
<keyword evidence="3 5" id="KW-0378">Hydrolase</keyword>
<dbReference type="GO" id="GO:0005737">
    <property type="term" value="C:cytoplasm"/>
    <property type="evidence" value="ECO:0007669"/>
    <property type="project" value="UniProtKB-SubCell"/>
</dbReference>
<dbReference type="NCBIfam" id="TIGR00237">
    <property type="entry name" value="xseA"/>
    <property type="match status" value="1"/>
</dbReference>
<evidence type="ECO:0000259" key="7">
    <source>
        <dbReference type="Pfam" id="PF13742"/>
    </source>
</evidence>
<keyword evidence="1" id="KW-0963">Cytoplasm</keyword>
<comment type="similarity">
    <text evidence="5">Belongs to the XseA family.</text>
</comment>
<evidence type="ECO:0000313" key="8">
    <source>
        <dbReference type="EMBL" id="EWC92656.1"/>
    </source>
</evidence>
<evidence type="ECO:0000313" key="9">
    <source>
        <dbReference type="Proteomes" id="UP000023482"/>
    </source>
</evidence>
<evidence type="ECO:0000256" key="3">
    <source>
        <dbReference type="ARBA" id="ARBA00022801"/>
    </source>
</evidence>
<comment type="catalytic activity">
    <reaction evidence="5">
        <text>Exonucleolytic cleavage in either 5'- to 3'- or 3'- to 5'-direction to yield nucleoside 5'-phosphates.</text>
        <dbReference type="EC" id="3.1.11.6"/>
    </reaction>
</comment>
<dbReference type="PANTHER" id="PTHR30008">
    <property type="entry name" value="EXODEOXYRIBONUCLEASE 7 LARGE SUBUNIT"/>
    <property type="match status" value="1"/>
</dbReference>
<dbReference type="GO" id="GO:0009318">
    <property type="term" value="C:exodeoxyribonuclease VII complex"/>
    <property type="evidence" value="ECO:0007669"/>
    <property type="project" value="UniProtKB-UniRule"/>
</dbReference>
<dbReference type="GO" id="GO:0008855">
    <property type="term" value="F:exodeoxyribonuclease VII activity"/>
    <property type="evidence" value="ECO:0007669"/>
    <property type="project" value="UniProtKB-UniRule"/>
</dbReference>
<evidence type="ECO:0000256" key="1">
    <source>
        <dbReference type="ARBA" id="ARBA00022490"/>
    </source>
</evidence>
<dbReference type="GO" id="GO:0003676">
    <property type="term" value="F:nucleic acid binding"/>
    <property type="evidence" value="ECO:0007669"/>
    <property type="project" value="InterPro"/>
</dbReference>
<reference evidence="8 9" key="1">
    <citation type="submission" date="2014-01" db="EMBL/GenBank/DDBJ databases">
        <authorList>
            <person name="Durkin A.S."/>
            <person name="McCorrison J."/>
            <person name="Torralba M."/>
            <person name="Gillis M."/>
            <person name="Haft D.H."/>
            <person name="Methe B."/>
            <person name="Sutton G."/>
            <person name="Nelson K.E."/>
        </authorList>
    </citation>
    <scope>NUCLEOTIDE SEQUENCE [LARGE SCALE GENOMIC DNA]</scope>
    <source>
        <strain evidence="8 9">ATCC 51270</strain>
    </source>
</reference>
<comment type="subcellular location">
    <subcellularLocation>
        <location evidence="5">Cytoplasm</location>
    </subcellularLocation>
</comment>
<dbReference type="AlphaFoldDB" id="Z4WSZ7"/>
<dbReference type="Proteomes" id="UP000023482">
    <property type="component" value="Unassembled WGS sequence"/>
</dbReference>
<keyword evidence="9" id="KW-1185">Reference proteome</keyword>
<dbReference type="GO" id="GO:0006308">
    <property type="term" value="P:DNA catabolic process"/>
    <property type="evidence" value="ECO:0007669"/>
    <property type="project" value="UniProtKB-UniRule"/>
</dbReference>
<comment type="caution">
    <text evidence="8">The sequence shown here is derived from an EMBL/GenBank/DDBJ whole genome shotgun (WGS) entry which is preliminary data.</text>
</comment>
<keyword evidence="4 5" id="KW-0269">Exonuclease</keyword>
<dbReference type="PANTHER" id="PTHR30008:SF0">
    <property type="entry name" value="EXODEOXYRIBONUCLEASE 7 LARGE SUBUNIT"/>
    <property type="match status" value="1"/>
</dbReference>
<organism evidence="8 9">
    <name type="scientific">Porphyromonas catoniae ATCC 51270</name>
    <dbReference type="NCBI Taxonomy" id="887901"/>
    <lineage>
        <taxon>Bacteria</taxon>
        <taxon>Pseudomonadati</taxon>
        <taxon>Bacteroidota</taxon>
        <taxon>Bacteroidia</taxon>
        <taxon>Bacteroidales</taxon>
        <taxon>Porphyromonadaceae</taxon>
        <taxon>Porphyromonas</taxon>
    </lineage>
</organism>
<accession>Z4WSZ7</accession>
<dbReference type="RefSeq" id="WP_044168344.1">
    <property type="nucleotide sequence ID" value="NZ_JDFF01000011.1"/>
</dbReference>
<keyword evidence="2 5" id="KW-0540">Nuclease</keyword>
<gene>
    <name evidence="8" type="ORF">HMPREF0636_0661</name>
</gene>
<feature type="domain" description="OB-fold nucleic acid binding" evidence="7">
    <location>
        <begin position="9"/>
        <end position="116"/>
    </location>
</feature>
<protein>
    <recommendedName>
        <fullName evidence="5">Exodeoxyribonuclease 7 large subunit</fullName>
        <ecNumber evidence="5">3.1.11.6</ecNumber>
    </recommendedName>
</protein>
<evidence type="ECO:0000256" key="2">
    <source>
        <dbReference type="ARBA" id="ARBA00022722"/>
    </source>
</evidence>
<evidence type="ECO:0000256" key="4">
    <source>
        <dbReference type="ARBA" id="ARBA00022839"/>
    </source>
</evidence>
<dbReference type="PATRIC" id="fig|887901.3.peg.562"/>
<name>Z4WSZ7_9PORP</name>
<dbReference type="OrthoDB" id="9802795at2"/>